<dbReference type="CDD" id="cd16988">
    <property type="entry name" value="ANTH_N_YAP180"/>
    <property type="match status" value="1"/>
</dbReference>
<feature type="compositionally biased region" description="Low complexity" evidence="3">
    <location>
        <begin position="367"/>
        <end position="400"/>
    </location>
</feature>
<feature type="compositionally biased region" description="Polar residues" evidence="3">
    <location>
        <begin position="403"/>
        <end position="421"/>
    </location>
</feature>
<dbReference type="GO" id="GO:0048268">
    <property type="term" value="P:clathrin coat assembly"/>
    <property type="evidence" value="ECO:0007669"/>
    <property type="project" value="InterPro"/>
</dbReference>
<reference evidence="5" key="1">
    <citation type="submission" date="2021-03" db="EMBL/GenBank/DDBJ databases">
        <title>Comparative genomics and phylogenomic investigation of the class Geoglossomycetes provide insights into ecological specialization and systematics.</title>
        <authorList>
            <person name="Melie T."/>
            <person name="Pirro S."/>
            <person name="Miller A.N."/>
            <person name="Quandt A."/>
        </authorList>
    </citation>
    <scope>NUCLEOTIDE SEQUENCE</scope>
    <source>
        <strain evidence="5">CAQ_001_2017</strain>
    </source>
</reference>
<proteinExistence type="predicted"/>
<dbReference type="InterPro" id="IPR045192">
    <property type="entry name" value="AP180-like"/>
</dbReference>
<dbReference type="SUPFAM" id="SSF89009">
    <property type="entry name" value="GAT-like domain"/>
    <property type="match status" value="1"/>
</dbReference>
<keyword evidence="2" id="KW-0963">Cytoplasm</keyword>
<evidence type="ECO:0000256" key="1">
    <source>
        <dbReference type="ARBA" id="ARBA00004496"/>
    </source>
</evidence>
<dbReference type="GO" id="GO:0006900">
    <property type="term" value="P:vesicle budding from membrane"/>
    <property type="evidence" value="ECO:0007669"/>
    <property type="project" value="TreeGrafter"/>
</dbReference>
<feature type="compositionally biased region" description="Polar residues" evidence="3">
    <location>
        <begin position="584"/>
        <end position="613"/>
    </location>
</feature>
<evidence type="ECO:0000256" key="2">
    <source>
        <dbReference type="ARBA" id="ARBA00022490"/>
    </source>
</evidence>
<feature type="compositionally biased region" description="Low complexity" evidence="3">
    <location>
        <begin position="454"/>
        <end position="466"/>
    </location>
</feature>
<feature type="region of interest" description="Disordered" evidence="3">
    <location>
        <begin position="282"/>
        <end position="334"/>
    </location>
</feature>
<dbReference type="Gene3D" id="1.20.58.150">
    <property type="entry name" value="ANTH domain"/>
    <property type="match status" value="1"/>
</dbReference>
<dbReference type="InterPro" id="IPR013809">
    <property type="entry name" value="ENTH"/>
</dbReference>
<dbReference type="GO" id="GO:0030136">
    <property type="term" value="C:clathrin-coated vesicle"/>
    <property type="evidence" value="ECO:0007669"/>
    <property type="project" value="InterPro"/>
</dbReference>
<dbReference type="PROSITE" id="PS50942">
    <property type="entry name" value="ENTH"/>
    <property type="match status" value="1"/>
</dbReference>
<feature type="compositionally biased region" description="Polar residues" evidence="3">
    <location>
        <begin position="473"/>
        <end position="482"/>
    </location>
</feature>
<evidence type="ECO:0000313" key="5">
    <source>
        <dbReference type="EMBL" id="KAH0563400.1"/>
    </source>
</evidence>
<feature type="compositionally biased region" description="Low complexity" evidence="3">
    <location>
        <begin position="637"/>
        <end position="648"/>
    </location>
</feature>
<dbReference type="Proteomes" id="UP000750711">
    <property type="component" value="Unassembled WGS sequence"/>
</dbReference>
<gene>
    <name evidence="5" type="ORF">GP486_002034</name>
</gene>
<dbReference type="FunFam" id="1.20.58.150:FF:000004">
    <property type="entry name" value="ENTH domain protein"/>
    <property type="match status" value="1"/>
</dbReference>
<dbReference type="GO" id="GO:0000149">
    <property type="term" value="F:SNARE binding"/>
    <property type="evidence" value="ECO:0007669"/>
    <property type="project" value="TreeGrafter"/>
</dbReference>
<dbReference type="InterPro" id="IPR011417">
    <property type="entry name" value="ANTH_dom"/>
</dbReference>
<dbReference type="SUPFAM" id="SSF48464">
    <property type="entry name" value="ENTH/VHS domain"/>
    <property type="match status" value="1"/>
</dbReference>
<feature type="compositionally biased region" description="Low complexity" evidence="3">
    <location>
        <begin position="518"/>
        <end position="542"/>
    </location>
</feature>
<dbReference type="Gene3D" id="1.25.40.90">
    <property type="match status" value="1"/>
</dbReference>
<organism evidence="5 6">
    <name type="scientific">Trichoglossum hirsutum</name>
    <dbReference type="NCBI Taxonomy" id="265104"/>
    <lineage>
        <taxon>Eukaryota</taxon>
        <taxon>Fungi</taxon>
        <taxon>Dikarya</taxon>
        <taxon>Ascomycota</taxon>
        <taxon>Pezizomycotina</taxon>
        <taxon>Geoglossomycetes</taxon>
        <taxon>Geoglossales</taxon>
        <taxon>Geoglossaceae</taxon>
        <taxon>Trichoglossum</taxon>
    </lineage>
</organism>
<sequence>MASSFEKSVKGGTKVKLAAPKSKYVEHILVATHAGEAGVAEIFRALQNRLRDSTWTIVFKSLIIVHYMIREGERDVTLRYLSKHTNKLAISSYSDAQVQGRNIRHYTQYLLERSRAYRDTKVDYVREGEGRLKRLTVEKGLLRETESVQSQITALLKCDVLSDDIENEITLTAFRLLVTDLLALYYVMNEGVINLLADTTHPEHYFEMSRYDAERALEIYKLFSKQTTLVVEYLAIARQFETSTRLEVPKLKHAPTSLTASLEEYLHDPDFEINRRQYLAQQEAKKGRGATNGAGKTRATASPRPTPKEAFSPPKPTQPTTAKQEAKGPGPDLIDFFESIEQNQQPMAQPQVSNQQVPQFQPQNMTFGQQPQSFQQQGFSAQPGGFPPQLLNQPQQFGLPYAQQPSAPINQLAQPPVQQNIEAGAYNSYPLPTQPGYNPPSTLSSIPNNVASFQPPLQQQQQQPQQAVGILSAGQQQTNPFRQSVIPPASASVPYASSPPVTASSARPQGTNPFAKGQQVQQTVPSQVPSPFATPTPTISPVQIPPQPPQAVQPIRSVPSGTNPFARTSPQQQQQPTAPPPSTLGPNPTVSTNPFRQSIFHGQQTGASWQQGQGTMGGPEQLPTVSTFPRQGESSVQQQQQQQQQQWM</sequence>
<dbReference type="GO" id="GO:0032050">
    <property type="term" value="F:clathrin heavy chain binding"/>
    <property type="evidence" value="ECO:0007669"/>
    <property type="project" value="TreeGrafter"/>
</dbReference>
<dbReference type="AlphaFoldDB" id="A0A9P8LFZ9"/>
<dbReference type="PANTHER" id="PTHR22951:SF5">
    <property type="entry name" value="PHOSPHATIDYLINOSITOL-BINDING CLATHRIN ASSEMBLY PROTEIN LAP"/>
    <property type="match status" value="1"/>
</dbReference>
<dbReference type="GO" id="GO:0072583">
    <property type="term" value="P:clathrin-dependent endocytosis"/>
    <property type="evidence" value="ECO:0007669"/>
    <property type="project" value="InterPro"/>
</dbReference>
<dbReference type="GO" id="GO:0005905">
    <property type="term" value="C:clathrin-coated pit"/>
    <property type="evidence" value="ECO:0007669"/>
    <property type="project" value="TreeGrafter"/>
</dbReference>
<dbReference type="InterPro" id="IPR014712">
    <property type="entry name" value="ANTH_dom_sf"/>
</dbReference>
<comment type="subcellular location">
    <subcellularLocation>
        <location evidence="1">Cytoplasm</location>
    </subcellularLocation>
</comment>
<dbReference type="Pfam" id="PF07651">
    <property type="entry name" value="ANTH"/>
    <property type="match status" value="1"/>
</dbReference>
<name>A0A9P8LFZ9_9PEZI</name>
<feature type="domain" description="ENTH" evidence="4">
    <location>
        <begin position="1"/>
        <end position="124"/>
    </location>
</feature>
<feature type="region of interest" description="Disordered" evidence="3">
    <location>
        <begin position="363"/>
        <end position="648"/>
    </location>
</feature>
<comment type="caution">
    <text evidence="5">The sequence shown here is derived from an EMBL/GenBank/DDBJ whole genome shotgun (WGS) entry which is preliminary data.</text>
</comment>
<dbReference type="InterPro" id="IPR008942">
    <property type="entry name" value="ENTH_VHS"/>
</dbReference>
<evidence type="ECO:0000259" key="4">
    <source>
        <dbReference type="PROSITE" id="PS50942"/>
    </source>
</evidence>
<feature type="compositionally biased region" description="Low complexity" evidence="3">
    <location>
        <begin position="484"/>
        <end position="506"/>
    </location>
</feature>
<dbReference type="FunFam" id="1.25.40.90:FF:000025">
    <property type="entry name" value="ENTH domain protein"/>
    <property type="match status" value="1"/>
</dbReference>
<evidence type="ECO:0000313" key="6">
    <source>
        <dbReference type="Proteomes" id="UP000750711"/>
    </source>
</evidence>
<feature type="compositionally biased region" description="Polar residues" evidence="3">
    <location>
        <begin position="623"/>
        <end position="636"/>
    </location>
</feature>
<dbReference type="SMART" id="SM00273">
    <property type="entry name" value="ENTH"/>
    <property type="match status" value="1"/>
</dbReference>
<accession>A0A9P8LFZ9</accession>
<protein>
    <recommendedName>
        <fullName evidence="4">ENTH domain-containing protein</fullName>
    </recommendedName>
</protein>
<evidence type="ECO:0000256" key="3">
    <source>
        <dbReference type="SAM" id="MobiDB-lite"/>
    </source>
</evidence>
<feature type="compositionally biased region" description="Polar residues" evidence="3">
    <location>
        <begin position="435"/>
        <end position="452"/>
    </location>
</feature>
<dbReference type="GO" id="GO:0005545">
    <property type="term" value="F:1-phosphatidylinositol binding"/>
    <property type="evidence" value="ECO:0007669"/>
    <property type="project" value="InterPro"/>
</dbReference>
<dbReference type="EMBL" id="JAGHQM010000208">
    <property type="protein sequence ID" value="KAH0563400.1"/>
    <property type="molecule type" value="Genomic_DNA"/>
</dbReference>
<dbReference type="PANTHER" id="PTHR22951">
    <property type="entry name" value="CLATHRIN ASSEMBLY PROTEIN"/>
    <property type="match status" value="1"/>
</dbReference>
<dbReference type="GO" id="GO:0005546">
    <property type="term" value="F:phosphatidylinositol-4,5-bisphosphate binding"/>
    <property type="evidence" value="ECO:0007669"/>
    <property type="project" value="TreeGrafter"/>
</dbReference>
<keyword evidence="6" id="KW-1185">Reference proteome</keyword>